<protein>
    <submittedName>
        <fullName evidence="3">DUF58 domain-containing protein</fullName>
    </submittedName>
</protein>
<feature type="transmembrane region" description="Helical" evidence="1">
    <location>
        <begin position="50"/>
        <end position="66"/>
    </location>
</feature>
<evidence type="ECO:0000259" key="2">
    <source>
        <dbReference type="Pfam" id="PF01882"/>
    </source>
</evidence>
<dbReference type="PANTHER" id="PTHR33608:SF14">
    <property type="entry name" value="POSSIBLE CONSERVED SECRETED PROTEIN"/>
    <property type="match status" value="1"/>
</dbReference>
<dbReference type="RefSeq" id="WP_382390351.1">
    <property type="nucleotide sequence ID" value="NZ_JBHTCQ010000001.1"/>
</dbReference>
<dbReference type="PANTHER" id="PTHR33608">
    <property type="entry name" value="BLL2464 PROTEIN"/>
    <property type="match status" value="1"/>
</dbReference>
<accession>A0ABW2Q2F3</accession>
<name>A0ABW2Q2F3_9MICO</name>
<organism evidence="3 4">
    <name type="scientific">Georgenia alba</name>
    <dbReference type="NCBI Taxonomy" id="2233858"/>
    <lineage>
        <taxon>Bacteria</taxon>
        <taxon>Bacillati</taxon>
        <taxon>Actinomycetota</taxon>
        <taxon>Actinomycetes</taxon>
        <taxon>Micrococcales</taxon>
        <taxon>Bogoriellaceae</taxon>
        <taxon>Georgenia</taxon>
    </lineage>
</organism>
<feature type="transmembrane region" description="Helical" evidence="1">
    <location>
        <begin position="27"/>
        <end position="45"/>
    </location>
</feature>
<keyword evidence="1" id="KW-0472">Membrane</keyword>
<dbReference type="Proteomes" id="UP001596455">
    <property type="component" value="Unassembled WGS sequence"/>
</dbReference>
<keyword evidence="1" id="KW-0812">Transmembrane</keyword>
<evidence type="ECO:0000313" key="3">
    <source>
        <dbReference type="EMBL" id="MFC7403670.1"/>
    </source>
</evidence>
<reference evidence="4" key="1">
    <citation type="journal article" date="2019" name="Int. J. Syst. Evol. Microbiol.">
        <title>The Global Catalogue of Microorganisms (GCM) 10K type strain sequencing project: providing services to taxonomists for standard genome sequencing and annotation.</title>
        <authorList>
            <consortium name="The Broad Institute Genomics Platform"/>
            <consortium name="The Broad Institute Genome Sequencing Center for Infectious Disease"/>
            <person name="Wu L."/>
            <person name="Ma J."/>
        </authorList>
    </citation>
    <scope>NUCLEOTIDE SEQUENCE [LARGE SCALE GENOMIC DNA]</scope>
    <source>
        <strain evidence="4">JCM 1490</strain>
    </source>
</reference>
<evidence type="ECO:0000313" key="4">
    <source>
        <dbReference type="Proteomes" id="UP001596455"/>
    </source>
</evidence>
<comment type="caution">
    <text evidence="3">The sequence shown here is derived from an EMBL/GenBank/DDBJ whole genome shotgun (WGS) entry which is preliminary data.</text>
</comment>
<keyword evidence="4" id="KW-1185">Reference proteome</keyword>
<keyword evidence="1" id="KW-1133">Transmembrane helix</keyword>
<proteinExistence type="predicted"/>
<gene>
    <name evidence="3" type="ORF">ACFQQL_01010</name>
</gene>
<feature type="domain" description="DUF58" evidence="2">
    <location>
        <begin position="218"/>
        <end position="384"/>
    </location>
</feature>
<evidence type="ECO:0000256" key="1">
    <source>
        <dbReference type="SAM" id="Phobius"/>
    </source>
</evidence>
<sequence>MTTADLTSPGEVTAEGRAENRWVVTHAHVRAVLAAGLGAVLCVLLQRPDLLVLVTPLAVVAVWSVVTRPHGRPTARARLARGVVTEGDRQAVVVRVSTTEGTELVSTSLAPAPWITRRPRHGAQARLLDTDDVARGEIRIPTGADPQRWGRHQVGPLLVGACTPWAAFRWGPVPLPERLVRVLPTPAAFELTAPAPHPRGLVGQHRSLRPGEGTEFASVRPFQWGDRLKRIHWARSLRSRELHVTTSYADQDTHLALLVDAHIDVGRSEGLTGAASSLDRSVRAAAALAEHFVRQGDRVSLQVASGTTPLRLRPGTGMRQGRRVRDVLSRVSAGARPADLPRRFRLGLGDGALVVMVSALVSPAALAQVAALARGGLTVVVVDVLGEGFALPADWDPLDQLAWRIRMLEREREVRRIQQMGVPVVPWAGPGSLDLVLRGLVRRGRTAVGRT</sequence>
<dbReference type="EMBL" id="JBHTCQ010000001">
    <property type="protein sequence ID" value="MFC7403670.1"/>
    <property type="molecule type" value="Genomic_DNA"/>
</dbReference>
<dbReference type="InterPro" id="IPR002881">
    <property type="entry name" value="DUF58"/>
</dbReference>
<dbReference type="Pfam" id="PF01882">
    <property type="entry name" value="DUF58"/>
    <property type="match status" value="1"/>
</dbReference>